<dbReference type="Pfam" id="PF03101">
    <property type="entry name" value="FAR1"/>
    <property type="match status" value="1"/>
</dbReference>
<dbReference type="Proteomes" id="UP000237105">
    <property type="component" value="Unassembled WGS sequence"/>
</dbReference>
<protein>
    <submittedName>
        <fullName evidence="2">FHY3/FAR1 family</fullName>
    </submittedName>
</protein>
<evidence type="ECO:0000313" key="3">
    <source>
        <dbReference type="Proteomes" id="UP000237105"/>
    </source>
</evidence>
<reference evidence="3" key="1">
    <citation type="submission" date="2016-06" db="EMBL/GenBank/DDBJ databases">
        <title>Parallel loss of symbiosis genes in relatives of nitrogen-fixing non-legume Parasponia.</title>
        <authorList>
            <person name="Van Velzen R."/>
            <person name="Holmer R."/>
            <person name="Bu F."/>
            <person name="Rutten L."/>
            <person name="Van Zeijl A."/>
            <person name="Liu W."/>
            <person name="Santuari L."/>
            <person name="Cao Q."/>
            <person name="Sharma T."/>
            <person name="Shen D."/>
            <person name="Roswanjaya Y."/>
            <person name="Wardhani T."/>
            <person name="Kalhor M.S."/>
            <person name="Jansen J."/>
            <person name="Van den Hoogen J."/>
            <person name="Gungor B."/>
            <person name="Hartog M."/>
            <person name="Hontelez J."/>
            <person name="Verver J."/>
            <person name="Yang W.-C."/>
            <person name="Schijlen E."/>
            <person name="Repin R."/>
            <person name="Schilthuizen M."/>
            <person name="Schranz E."/>
            <person name="Heidstra R."/>
            <person name="Miyata K."/>
            <person name="Fedorova E."/>
            <person name="Kohlen W."/>
            <person name="Bisseling T."/>
            <person name="Smit S."/>
            <person name="Geurts R."/>
        </authorList>
    </citation>
    <scope>NUCLEOTIDE SEQUENCE [LARGE SCALE GENOMIC DNA]</scope>
    <source>
        <strain evidence="3">cv. WU1-14</strain>
    </source>
</reference>
<keyword evidence="3" id="KW-1185">Reference proteome</keyword>
<dbReference type="STRING" id="3476.A0A2P5AVW4"/>
<dbReference type="AlphaFoldDB" id="A0A2P5AVW4"/>
<gene>
    <name evidence="2" type="ORF">PanWU01x14_294950</name>
</gene>
<feature type="domain" description="FAR1" evidence="1">
    <location>
        <begin position="91"/>
        <end position="181"/>
    </location>
</feature>
<evidence type="ECO:0000313" key="2">
    <source>
        <dbReference type="EMBL" id="PON40702.1"/>
    </source>
</evidence>
<dbReference type="PANTHER" id="PTHR46328">
    <property type="entry name" value="FAR-RED IMPAIRED RESPONSIVE (FAR1) FAMILY PROTEIN-RELATED"/>
    <property type="match status" value="1"/>
</dbReference>
<sequence>MSNTKKNLSDFDIREDENAFNSEDDDEACEINSNHEEDEYGCYEAREEWVDADTVFWSNIMDDFGLCKDAEELMETDLVGKEFETMGDAENFYKLYSKFMGFSIRKQQKRKNRHGVLNIRSWLCSNEGFRKQQDSNAPTRKKEIRGITRTGCLARFRVNLSKYTSKWVVKAFHPNHNHSLANDIEKLFCDLYAIYLKVFVGKQ</sequence>
<dbReference type="OrthoDB" id="1643882at2759"/>
<comment type="caution">
    <text evidence="2">The sequence shown here is derived from an EMBL/GenBank/DDBJ whole genome shotgun (WGS) entry which is preliminary data.</text>
</comment>
<name>A0A2P5AVW4_PARAD</name>
<organism evidence="2 3">
    <name type="scientific">Parasponia andersonii</name>
    <name type="common">Sponia andersonii</name>
    <dbReference type="NCBI Taxonomy" id="3476"/>
    <lineage>
        <taxon>Eukaryota</taxon>
        <taxon>Viridiplantae</taxon>
        <taxon>Streptophyta</taxon>
        <taxon>Embryophyta</taxon>
        <taxon>Tracheophyta</taxon>
        <taxon>Spermatophyta</taxon>
        <taxon>Magnoliopsida</taxon>
        <taxon>eudicotyledons</taxon>
        <taxon>Gunneridae</taxon>
        <taxon>Pentapetalae</taxon>
        <taxon>rosids</taxon>
        <taxon>fabids</taxon>
        <taxon>Rosales</taxon>
        <taxon>Cannabaceae</taxon>
        <taxon>Parasponia</taxon>
    </lineage>
</organism>
<dbReference type="InterPro" id="IPR004330">
    <property type="entry name" value="FAR1_DNA_bnd_dom"/>
</dbReference>
<proteinExistence type="predicted"/>
<dbReference type="EMBL" id="JXTB01000433">
    <property type="protein sequence ID" value="PON40702.1"/>
    <property type="molecule type" value="Genomic_DNA"/>
</dbReference>
<evidence type="ECO:0000259" key="1">
    <source>
        <dbReference type="Pfam" id="PF03101"/>
    </source>
</evidence>
<accession>A0A2P5AVW4</accession>